<feature type="domain" description="CSC1/OSCA1-like 7TM region" evidence="16">
    <location>
        <begin position="2340"/>
        <end position="2444"/>
    </location>
</feature>
<evidence type="ECO:0000256" key="7">
    <source>
        <dbReference type="ARBA" id="ARBA00022989"/>
    </source>
</evidence>
<feature type="region of interest" description="Disordered" evidence="14">
    <location>
        <begin position="31"/>
        <end position="72"/>
    </location>
</feature>
<dbReference type="EMBL" id="OC317443">
    <property type="protein sequence ID" value="CAD7396904.1"/>
    <property type="molecule type" value="Genomic_DNA"/>
</dbReference>
<feature type="transmembrane region" description="Helical" evidence="15">
    <location>
        <begin position="1407"/>
        <end position="1426"/>
    </location>
</feature>
<evidence type="ECO:0000256" key="10">
    <source>
        <dbReference type="ARBA" id="ARBA00023180"/>
    </source>
</evidence>
<feature type="transmembrane region" description="Helical" evidence="15">
    <location>
        <begin position="145"/>
        <end position="170"/>
    </location>
</feature>
<evidence type="ECO:0000259" key="18">
    <source>
        <dbReference type="Pfam" id="PF14703"/>
    </source>
</evidence>
<evidence type="ECO:0000256" key="11">
    <source>
        <dbReference type="ARBA" id="ARBA00046329"/>
    </source>
</evidence>
<keyword evidence="3" id="KW-1003">Cell membrane</keyword>
<feature type="transmembrane region" description="Helical" evidence="15">
    <location>
        <begin position="2540"/>
        <end position="2562"/>
    </location>
</feature>
<dbReference type="GO" id="GO:0006031">
    <property type="term" value="P:chitin biosynthetic process"/>
    <property type="evidence" value="ECO:0007669"/>
    <property type="project" value="TreeGrafter"/>
</dbReference>
<evidence type="ECO:0000259" key="16">
    <source>
        <dbReference type="Pfam" id="PF02714"/>
    </source>
</evidence>
<keyword evidence="9 15" id="KW-0472">Membrane</keyword>
<evidence type="ECO:0000256" key="13">
    <source>
        <dbReference type="SAM" id="Coils"/>
    </source>
</evidence>
<feature type="transmembrane region" description="Helical" evidence="15">
    <location>
        <begin position="2408"/>
        <end position="2426"/>
    </location>
</feature>
<dbReference type="FunFam" id="3.90.550.10:FF:000139">
    <property type="entry name" value="Chitin synthase 8"/>
    <property type="match status" value="1"/>
</dbReference>
<dbReference type="InterPro" id="IPR029044">
    <property type="entry name" value="Nucleotide-diphossugar_trans"/>
</dbReference>
<keyword evidence="8 13" id="KW-0175">Coiled coil</keyword>
<evidence type="ECO:0000256" key="8">
    <source>
        <dbReference type="ARBA" id="ARBA00023054"/>
    </source>
</evidence>
<evidence type="ECO:0000259" key="17">
    <source>
        <dbReference type="Pfam" id="PF13967"/>
    </source>
</evidence>
<comment type="subcellular location">
    <subcellularLocation>
        <location evidence="1">Cell membrane</location>
        <topology evidence="1">Multi-pass membrane protein</topology>
    </subcellularLocation>
</comment>
<evidence type="ECO:0000256" key="6">
    <source>
        <dbReference type="ARBA" id="ARBA00022692"/>
    </source>
</evidence>
<dbReference type="GO" id="GO:0004100">
    <property type="term" value="F:chitin synthase activity"/>
    <property type="evidence" value="ECO:0007669"/>
    <property type="project" value="UniProtKB-EC"/>
</dbReference>
<dbReference type="Pfam" id="PF03142">
    <property type="entry name" value="Chitin_synth_2"/>
    <property type="match status" value="1"/>
</dbReference>
<feature type="transmembrane region" description="Helical" evidence="15">
    <location>
        <begin position="976"/>
        <end position="993"/>
    </location>
</feature>
<accession>A0A7R9CHS3</accession>
<dbReference type="Pfam" id="PF14703">
    <property type="entry name" value="PHM7_cyt"/>
    <property type="match status" value="1"/>
</dbReference>
<evidence type="ECO:0000313" key="20">
    <source>
        <dbReference type="EMBL" id="CAD7396904.1"/>
    </source>
</evidence>
<dbReference type="InterPro" id="IPR032880">
    <property type="entry name" value="CSC1/OSCA1-like_N"/>
</dbReference>
<evidence type="ECO:0000256" key="15">
    <source>
        <dbReference type="SAM" id="Phobius"/>
    </source>
</evidence>
<feature type="compositionally biased region" description="Basic and acidic residues" evidence="14">
    <location>
        <begin position="44"/>
        <end position="58"/>
    </location>
</feature>
<keyword evidence="4" id="KW-0328">Glycosyltransferase</keyword>
<comment type="similarity">
    <text evidence="11">Belongs to the chitin synthase family. Class IV subfamily.</text>
</comment>
<keyword evidence="7 15" id="KW-1133">Transmembrane helix</keyword>
<evidence type="ECO:0000259" key="19">
    <source>
        <dbReference type="Pfam" id="PF23000"/>
    </source>
</evidence>
<dbReference type="InterPro" id="IPR004835">
    <property type="entry name" value="Chitin_synth"/>
</dbReference>
<feature type="transmembrane region" description="Helical" evidence="15">
    <location>
        <begin position="449"/>
        <end position="467"/>
    </location>
</feature>
<evidence type="ECO:0000256" key="5">
    <source>
        <dbReference type="ARBA" id="ARBA00022679"/>
    </source>
</evidence>
<feature type="transmembrane region" description="Helical" evidence="15">
    <location>
        <begin position="1348"/>
        <end position="1367"/>
    </location>
</feature>
<feature type="transmembrane region" description="Helical" evidence="15">
    <location>
        <begin position="209"/>
        <end position="227"/>
    </location>
</feature>
<dbReference type="PANTHER" id="PTHR22914">
    <property type="entry name" value="CHITIN SYNTHASE"/>
    <property type="match status" value="1"/>
</dbReference>
<feature type="transmembrane region" description="Helical" evidence="15">
    <location>
        <begin position="2071"/>
        <end position="2090"/>
    </location>
</feature>
<feature type="transmembrane region" description="Helical" evidence="15">
    <location>
        <begin position="182"/>
        <end position="203"/>
    </location>
</feature>
<organism evidence="20">
    <name type="scientific">Timema cristinae</name>
    <name type="common">Walking stick</name>
    <dbReference type="NCBI Taxonomy" id="61476"/>
    <lineage>
        <taxon>Eukaryota</taxon>
        <taxon>Metazoa</taxon>
        <taxon>Ecdysozoa</taxon>
        <taxon>Arthropoda</taxon>
        <taxon>Hexapoda</taxon>
        <taxon>Insecta</taxon>
        <taxon>Pterygota</taxon>
        <taxon>Neoptera</taxon>
        <taxon>Polyneoptera</taxon>
        <taxon>Phasmatodea</taxon>
        <taxon>Timematodea</taxon>
        <taxon>Timematoidea</taxon>
        <taxon>Timematidae</taxon>
        <taxon>Timema</taxon>
    </lineage>
</organism>
<feature type="transmembrane region" description="Helical" evidence="15">
    <location>
        <begin position="537"/>
        <end position="555"/>
    </location>
</feature>
<feature type="region of interest" description="Disordered" evidence="14">
    <location>
        <begin position="1233"/>
        <end position="1283"/>
    </location>
</feature>
<feature type="coiled-coil region" evidence="13">
    <location>
        <begin position="1142"/>
        <end position="1169"/>
    </location>
</feature>
<dbReference type="InterPro" id="IPR003864">
    <property type="entry name" value="CSC1/OSCA1-like_7TM"/>
</dbReference>
<feature type="compositionally biased region" description="Basic and acidic residues" evidence="14">
    <location>
        <begin position="1684"/>
        <end position="1697"/>
    </location>
</feature>
<feature type="region of interest" description="Disordered" evidence="14">
    <location>
        <begin position="1675"/>
        <end position="1699"/>
    </location>
</feature>
<evidence type="ECO:0000256" key="12">
    <source>
        <dbReference type="ARBA" id="ARBA00048014"/>
    </source>
</evidence>
<feature type="transmembrane region" description="Helical" evidence="15">
    <location>
        <begin position="2372"/>
        <end position="2396"/>
    </location>
</feature>
<dbReference type="Pfam" id="PF02714">
    <property type="entry name" value="RSN1_7TM"/>
    <property type="match status" value="1"/>
</dbReference>
<feature type="transmembrane region" description="Helical" evidence="15">
    <location>
        <begin position="1062"/>
        <end position="1081"/>
    </location>
</feature>
<evidence type="ECO:0000256" key="3">
    <source>
        <dbReference type="ARBA" id="ARBA00022475"/>
    </source>
</evidence>
<dbReference type="Pfam" id="PF23000">
    <property type="entry name" value="ChitinSynthase_IV_N"/>
    <property type="match status" value="1"/>
</dbReference>
<dbReference type="InterPro" id="IPR055120">
    <property type="entry name" value="Chs-1/2_IV_N"/>
</dbReference>
<feature type="transmembrane region" description="Helical" evidence="15">
    <location>
        <begin position="943"/>
        <end position="970"/>
    </location>
</feature>
<feature type="transmembrane region" description="Helical" evidence="15">
    <location>
        <begin position="1101"/>
        <end position="1124"/>
    </location>
</feature>
<keyword evidence="10" id="KW-0325">Glycoprotein</keyword>
<proteinExistence type="inferred from homology"/>
<feature type="transmembrane region" description="Helical" evidence="15">
    <location>
        <begin position="325"/>
        <end position="345"/>
    </location>
</feature>
<feature type="domain" description="CSC1/OSCA1-like N-terminal transmembrane" evidence="17">
    <location>
        <begin position="1923"/>
        <end position="2082"/>
    </location>
</feature>
<feature type="compositionally biased region" description="Basic and acidic residues" evidence="14">
    <location>
        <begin position="1251"/>
        <end position="1261"/>
    </location>
</feature>
<dbReference type="CDD" id="cd04190">
    <property type="entry name" value="Chitin_synth_C"/>
    <property type="match status" value="1"/>
</dbReference>
<feature type="transmembrane region" description="Helical" evidence="15">
    <location>
        <begin position="1923"/>
        <end position="1940"/>
    </location>
</feature>
<name>A0A7R9CHS3_TIMCR</name>
<evidence type="ECO:0000256" key="4">
    <source>
        <dbReference type="ARBA" id="ARBA00022676"/>
    </source>
</evidence>
<feature type="transmembrane region" description="Helical" evidence="15">
    <location>
        <begin position="293"/>
        <end position="313"/>
    </location>
</feature>
<feature type="domain" description="Chitin synthase chs-1/2 N-terminal putative transporter" evidence="19">
    <location>
        <begin position="82"/>
        <end position="224"/>
    </location>
</feature>
<dbReference type="Pfam" id="PF13967">
    <property type="entry name" value="RSN1_TM"/>
    <property type="match status" value="1"/>
</dbReference>
<protein>
    <recommendedName>
        <fullName evidence="2">chitin synthase</fullName>
        <ecNumber evidence="2">2.4.1.16</ecNumber>
    </recommendedName>
</protein>
<dbReference type="PANTHER" id="PTHR22914:SF42">
    <property type="entry name" value="CHITIN SYNTHASE"/>
    <property type="match status" value="1"/>
</dbReference>
<dbReference type="InterPro" id="IPR027815">
    <property type="entry name" value="CSC1/OSCA1-like_cyt"/>
</dbReference>
<keyword evidence="5" id="KW-0808">Transferase</keyword>
<gene>
    <name evidence="20" type="ORF">TCEB3V08_LOCUS3833</name>
</gene>
<evidence type="ECO:0000256" key="1">
    <source>
        <dbReference type="ARBA" id="ARBA00004651"/>
    </source>
</evidence>
<feature type="transmembrane region" description="Helical" evidence="15">
    <location>
        <begin position="479"/>
        <end position="497"/>
    </location>
</feature>
<feature type="compositionally biased region" description="Acidic residues" evidence="14">
    <location>
        <begin position="1262"/>
        <end position="1274"/>
    </location>
</feature>
<feature type="transmembrane region" description="Helical" evidence="15">
    <location>
        <begin position="1000"/>
        <end position="1023"/>
    </location>
</feature>
<sequence>MFPLKYIHGIPTVTLKTSQNTQPQLLQLASDVTHPAKSRRPHLPRRDTRTVQETKGWDVFEDPPPSQDSGSMANQQCLDITVKMLKVVAYLVTFIIVLGSGVIAKGTTLFMTSQLRKDKVIPYCNVVLGREKTFIVELPEEERFAWMWCLIIAYCVPELGAAIRSLRICFFKSCERPAMNEFLVVVVMETFHSVGTALLIFVILPNLDVVKGAMLTNCLCFVPGLLVGPITDRDSSLDLTVIGSLVYCESDALDHAATEEGFRNIFLAFGEVQIVRLWEQGMLTRNNEKSKRFIKMIIDLAALTAQATGFVVWSLLEGGQKPELWLIPVTALMISCGWWENYVMIPKDSHTDFWRKLRKFMQRLKDTRYFTCIFVSLWKMISFFCSVLLILFLKNENVPNFFRKFKEAFSQHTIVVTEIKQLISGSGLPDLSDVTPTGETVDMMSWANTPLYVLLIQILSAYLCYIFGKFACKIVIQGFSYAFPVNLTIPVTISLLITACGLRNNNPCFFHNVIPDYLFFESPPVFLLSDFITKQQAWFWLLWLLSQTWITLHIWTPKAERLATTEKLFVLPMYDALLIDQSLGLNRRRDDESDIKSEELAEIGNEHDDDYESISGHSVSNAASKVKSSDHITRIYACATMWHETREEMMEMLKSILRMDEDQSARRVAQKYLRVVDPDYYEFETHIFFDDAFEISDESDDDNVVNRFVKLLIATLDEAASLVHETEIHVMYMYYLLGHRLMELPIPVERKEMIAQNTYLLTLDGDIDFQPHAVHLLIDLMKKNQNLGAACGRIHPIGSGPMVWYQMFEYAIGHWLQKATEHMIGCVLCSPGCFSLFRGKALMDDSVMRKYTTTSQEARHYVQYDQGEDRWLCTLLLQRGYRVEYSAASDAYTHCPEGFNEFYNQRRRWVPSTVANIMDLLMDYRRTIQINDNISMPYIIYQIMLMGGTILGPGTIFLMLVGAFVAAFHIDNWTSFQYNVIPIFLFMFVCFVCKSNIQLFVAQILSTAYALIMMAVIVGTALQLGEDGIGSPSAIFLIALSSSTFIAACLHPQEFFCVVHGFIYLLSIPSMYLLLILYSIINLNVVSWGTREVAVKKTKKLIVAAILSAVYSLIMMAVLVGVALEMNQDGILSPGSLFLFFVAGEIIELEQDKKEAEEAKKKVRQKSLLGFLNGGGSGDGSNDEGSIEFSLAGLFKIMFCVHPKSVNEQQQLLRIAESLDSLGKRLETLERVLDPHAHHTSRRRTTSVNSRDNHLVSLHEDPAEEDQIHDEDTETVSSTEPRQQRDDMINPYWIEDKDLKKGEVDFITSSETLFWKDLLDKYLHPIDENKEEKARIASDLKELRNSSVFFFFMLNALFVLIVFLLQLSKDKIHVRWPLGVKTNITYNEETQEDRIASDLIELRNKSVFAFFMFNALFVLIVFLLQLNKDMLHVDWPLGVKTNITYIEETAEVLISKEYLQLEPIGLVFVFFFALILIIQFTAMLFHRFGTLSHILASTELNLYCGKKVEDTSQDALIDKNFVQIVKNLQRLRDIDGDKDDNSGQDKVERRRTIQHLEKNRQKKRPIGTLDVAFKHRFFNMMAEGAGPGWNQETIKALEVRRNSVMAERRKSQMKTLGATNGLPVVNNNMVPPPRNQRNSTAGLFDRQNGGQINRSFEPDENLYVANSVQMQNIGRNSVSWQDPEIGRRNSRESEKPPSVHLNKTQTLISVINSLVYWIIISSMTLMYHQLSDQDDHGRGPEANMAQGSRRGLLAAAEQGVLGVGGGKIEELESESKTWRTNSTALTLLTLISAWSRSTCKSSLLTTNARVKRSPKHATIVQHPDVSTEKASNALIGPNAAIEQSFSVNKECLVENLHEDSLIAQCVDYDAVTAAKYFPTMAPYNESESLLYGTGDTDPGQCSYLSKTHGKYITSVYEGIPENLVLNFMGWLLLLILFAVLRKKAWNYGRIALVQKNEEKWTQLFYGAMDDVTGSSEADSVISLDSNTQIDKGFCSWLTTIFRIKDESILQKCGPDAVQYLSFQRHILFYMSVMMVISLGVVLPINFQGTLQGDETNFGHTTLSNLDPNSPWLWVHVTLAILYLPLGIIIMRRFSITLKLEEEDGGVSRTLMITNIPRTYCDTADLQRHFREAYPEIEIQDIQLAYDITRLVIEKNYQAKLYCENHLKRTGVRLNMRPYLCGNACKCCGCRTVDAIEYYSEEESRFRGALEDERTTALKKPLGIAFVTLTSTEAAQKMYADHRPTCKCENNPSSSSVSRHLEPHRENLSLPSKYWYVKAVIVNLFLFIVLFFLTTPAIVVNFLKPLAENGLEKMRPVIDIFVGDGTDRSRGRTPSAEALLKWTINGHNETYRWECLFLPDKGAFFVNYATTSAFIGTGLELIRFPELFMYAIHLCIARSKAETASVRKAILWEFSFGVQYAWMLLIFAMTVTYSLSCPLITPFEVALHVSYSLLMSSDRMKPRSWNSAVTIDFIQEAAITSSSDRRVKLVCNNKAEWNSSGVDLLAKYGLLYMCMKHLVDRYNLYFAYGPSKISPRIHATAINIVIFSITLLQLSFLALSVLRRGLNDISIYSLVGVCITFMFLMAQIFLNWFKGFSPISYQTSLRKIEVQWKHGAPVCPKTNNAAENMVKTKTLSPGSPGGKFLHPNLTRPYKGSYFIIEMFPTQPSGFHQHKL</sequence>
<feature type="transmembrane region" description="Helical" evidence="15">
    <location>
        <begin position="2274"/>
        <end position="2298"/>
    </location>
</feature>
<feature type="domain" description="CSC1/OSCA1-like cytosolic" evidence="18">
    <location>
        <begin position="2107"/>
        <end position="2263"/>
    </location>
</feature>
<dbReference type="GO" id="GO:0005886">
    <property type="term" value="C:plasma membrane"/>
    <property type="evidence" value="ECO:0007669"/>
    <property type="project" value="UniProtKB-SubCell"/>
</dbReference>
<feature type="transmembrane region" description="Helical" evidence="15">
    <location>
        <begin position="2026"/>
        <end position="2046"/>
    </location>
</feature>
<feature type="transmembrane region" description="Helical" evidence="15">
    <location>
        <begin position="1464"/>
        <end position="1485"/>
    </location>
</feature>
<evidence type="ECO:0000256" key="9">
    <source>
        <dbReference type="ARBA" id="ARBA00023136"/>
    </source>
</evidence>
<feature type="transmembrane region" description="Helical" evidence="15">
    <location>
        <begin position="2568"/>
        <end position="2592"/>
    </location>
</feature>
<evidence type="ECO:0000256" key="14">
    <source>
        <dbReference type="SAM" id="MobiDB-lite"/>
    </source>
</evidence>
<keyword evidence="6 15" id="KW-0812">Transmembrane</keyword>
<comment type="catalytic activity">
    <reaction evidence="12">
        <text>[(1-&gt;4)-N-acetyl-beta-D-glucosaminyl](n) + UDP-N-acetyl-alpha-D-glucosamine = [(1-&gt;4)-N-acetyl-beta-D-glucosaminyl](n+1) + UDP + H(+)</text>
        <dbReference type="Rhea" id="RHEA:16637"/>
        <dbReference type="Rhea" id="RHEA-COMP:9593"/>
        <dbReference type="Rhea" id="RHEA-COMP:9595"/>
        <dbReference type="ChEBI" id="CHEBI:15378"/>
        <dbReference type="ChEBI" id="CHEBI:17029"/>
        <dbReference type="ChEBI" id="CHEBI:57705"/>
        <dbReference type="ChEBI" id="CHEBI:58223"/>
        <dbReference type="EC" id="2.4.1.16"/>
    </reaction>
</comment>
<evidence type="ECO:0000256" key="2">
    <source>
        <dbReference type="ARBA" id="ARBA00012543"/>
    </source>
</evidence>
<feature type="transmembrane region" description="Helical" evidence="15">
    <location>
        <begin position="366"/>
        <end position="393"/>
    </location>
</feature>
<dbReference type="EC" id="2.4.1.16" evidence="2"/>
<feature type="transmembrane region" description="Helical" evidence="15">
    <location>
        <begin position="1029"/>
        <end position="1050"/>
    </location>
</feature>
<feature type="transmembrane region" description="Helical" evidence="15">
    <location>
        <begin position="87"/>
        <end position="104"/>
    </location>
</feature>
<dbReference type="SUPFAM" id="SSF53448">
    <property type="entry name" value="Nucleotide-diphospho-sugar transferases"/>
    <property type="match status" value="1"/>
</dbReference>
<reference evidence="20" key="1">
    <citation type="submission" date="2020-11" db="EMBL/GenBank/DDBJ databases">
        <authorList>
            <person name="Tran Van P."/>
        </authorList>
    </citation>
    <scope>NUCLEOTIDE SEQUENCE</scope>
</reference>